<organism evidence="1">
    <name type="scientific">Homo sapiens</name>
    <name type="common">Human</name>
    <dbReference type="NCBI Taxonomy" id="9606"/>
    <lineage>
        <taxon>Eukaryota</taxon>
        <taxon>Metazoa</taxon>
        <taxon>Chordata</taxon>
        <taxon>Craniata</taxon>
        <taxon>Vertebrata</taxon>
        <taxon>Euteleostomi</taxon>
        <taxon>Mammalia</taxon>
        <taxon>Eutheria</taxon>
        <taxon>Euarchontoglires</taxon>
        <taxon>Primates</taxon>
        <taxon>Haplorrhini</taxon>
        <taxon>Catarrhini</taxon>
        <taxon>Hominidae</taxon>
        <taxon>Homo</taxon>
    </lineage>
</organism>
<reference evidence="1" key="1">
    <citation type="journal article" date="2013" name="PLoS ONE">
        <title>Direct detection of alternative open reading frames translation products in human significantly expands the proteome.</title>
        <authorList>
            <person name="Vanderperre B."/>
            <person name="Lucier J.-F."/>
            <person name="Motard J."/>
            <person name="Tremblay G."/>
            <person name="Vanderperre S."/>
            <person name="Wisztorski M."/>
            <person name="Salzet M."/>
            <person name="Boisvert F.-M."/>
            <person name="Roucou X."/>
        </authorList>
    </citation>
    <scope>NUCLEOTIDE SEQUENCE</scope>
</reference>
<accession>L8E8F3</accession>
<sequence length="41" mass="4440">MGVMITQAPGDLMDDYCMRQRGLQSFQGLGGIFGSGVFARQ</sequence>
<gene>
    <name evidence="1" type="primary">LEPREL1</name>
</gene>
<protein>
    <submittedName>
        <fullName evidence="1">Alternative protein LEPREL1</fullName>
    </submittedName>
</protein>
<evidence type="ECO:0000313" key="1">
    <source>
        <dbReference type="EMBL" id="CCQ43585.1"/>
    </source>
</evidence>
<proteinExistence type="predicted"/>
<dbReference type="ChiTaRS" id="P3H2">
    <property type="organism name" value="human"/>
</dbReference>
<name>L8E8F3_HUMAN</name>
<dbReference type="AlphaFoldDB" id="L8E8F3"/>
<dbReference type="EMBL" id="HF584088">
    <property type="protein sequence ID" value="CCQ43585.1"/>
    <property type="molecule type" value="Genomic_DNA"/>
</dbReference>